<dbReference type="Proteomes" id="UP000094444">
    <property type="component" value="Unassembled WGS sequence"/>
</dbReference>
<feature type="region of interest" description="Disordered" evidence="1">
    <location>
        <begin position="233"/>
        <end position="252"/>
    </location>
</feature>
<dbReference type="GO" id="GO:0070762">
    <property type="term" value="C:nuclear pore transmembrane ring"/>
    <property type="evidence" value="ECO:0007669"/>
    <property type="project" value="TreeGrafter"/>
</dbReference>
<dbReference type="OrthoDB" id="429932at2759"/>
<feature type="region of interest" description="Disordered" evidence="1">
    <location>
        <begin position="16"/>
        <end position="38"/>
    </location>
</feature>
<sequence>MSSTTALALNKTRNYGTLTTPTKASPAPATDSPGNWQHPRIKEITRRQQATTFDSDNVKTIFYNLAAIVVIHLIHLAAAEYGPSPISSEAKEYLYWTVLVAHTVPFFNIGRACLPIIRSKDDLSDIPLTQAQRALLGLPPSSAPPTPNSVYSTPPRYARTPSINGSIGKPSPASSPLSANGSPTSTTRLNGSPYSPAASPLLQKAVGYSGGRRSSYGSPSPFNASTSSFNLSTASSIFSEPPPTPSPIGGKRISVGLNNKWLYDRSRRSSGNVWS</sequence>
<dbReference type="AlphaFoldDB" id="A0A2P5IAU5"/>
<feature type="compositionally biased region" description="Low complexity" evidence="1">
    <location>
        <begin position="17"/>
        <end position="30"/>
    </location>
</feature>
<proteinExistence type="predicted"/>
<dbReference type="STRING" id="158607.A0A2P5IAU5"/>
<dbReference type="PANTHER" id="PTHR28003:SF1">
    <property type="entry name" value="NUCLEOPORIN POM34"/>
    <property type="match status" value="1"/>
</dbReference>
<dbReference type="EMBL" id="MAVT02000100">
    <property type="protein sequence ID" value="POS79618.1"/>
    <property type="molecule type" value="Genomic_DNA"/>
</dbReference>
<evidence type="ECO:0000313" key="4">
    <source>
        <dbReference type="Proteomes" id="UP000094444"/>
    </source>
</evidence>
<protein>
    <recommendedName>
        <fullName evidence="5">Nuclear pore complex component</fullName>
    </recommendedName>
</protein>
<keyword evidence="4" id="KW-1185">Reference proteome</keyword>
<feature type="transmembrane region" description="Helical" evidence="2">
    <location>
        <begin position="93"/>
        <end position="114"/>
    </location>
</feature>
<dbReference type="GO" id="GO:0005640">
    <property type="term" value="C:nuclear outer membrane"/>
    <property type="evidence" value="ECO:0007669"/>
    <property type="project" value="TreeGrafter"/>
</dbReference>
<name>A0A2P5IAU5_DIAHE</name>
<dbReference type="InParanoid" id="A0A2P5IAU5"/>
<comment type="caution">
    <text evidence="3">The sequence shown here is derived from an EMBL/GenBank/DDBJ whole genome shotgun (WGS) entry which is preliminary data.</text>
</comment>
<dbReference type="Pfam" id="PF08058">
    <property type="entry name" value="NPCC"/>
    <property type="match status" value="1"/>
</dbReference>
<keyword evidence="2" id="KW-1133">Transmembrane helix</keyword>
<dbReference type="GO" id="GO:0006606">
    <property type="term" value="P:protein import into nucleus"/>
    <property type="evidence" value="ECO:0007669"/>
    <property type="project" value="TreeGrafter"/>
</dbReference>
<accession>A0A2P5IAU5</accession>
<keyword evidence="2" id="KW-0812">Transmembrane</keyword>
<feature type="compositionally biased region" description="Polar residues" evidence="1">
    <location>
        <begin position="172"/>
        <end position="193"/>
    </location>
</feature>
<evidence type="ECO:0000256" key="2">
    <source>
        <dbReference type="SAM" id="Phobius"/>
    </source>
</evidence>
<evidence type="ECO:0000256" key="1">
    <source>
        <dbReference type="SAM" id="MobiDB-lite"/>
    </source>
</evidence>
<evidence type="ECO:0000313" key="3">
    <source>
        <dbReference type="EMBL" id="POS79618.1"/>
    </source>
</evidence>
<dbReference type="GO" id="GO:0030474">
    <property type="term" value="P:spindle pole body duplication"/>
    <property type="evidence" value="ECO:0007669"/>
    <property type="project" value="TreeGrafter"/>
</dbReference>
<dbReference type="InterPro" id="IPR012578">
    <property type="entry name" value="Nucl_pore_cmplx"/>
</dbReference>
<feature type="region of interest" description="Disordered" evidence="1">
    <location>
        <begin position="136"/>
        <end position="198"/>
    </location>
</feature>
<organism evidence="3 4">
    <name type="scientific">Diaporthe helianthi</name>
    <dbReference type="NCBI Taxonomy" id="158607"/>
    <lineage>
        <taxon>Eukaryota</taxon>
        <taxon>Fungi</taxon>
        <taxon>Dikarya</taxon>
        <taxon>Ascomycota</taxon>
        <taxon>Pezizomycotina</taxon>
        <taxon>Sordariomycetes</taxon>
        <taxon>Sordariomycetidae</taxon>
        <taxon>Diaporthales</taxon>
        <taxon>Diaporthaceae</taxon>
        <taxon>Diaporthe</taxon>
    </lineage>
</organism>
<feature type="transmembrane region" description="Helical" evidence="2">
    <location>
        <begin position="61"/>
        <end position="81"/>
    </location>
</feature>
<evidence type="ECO:0008006" key="5">
    <source>
        <dbReference type="Google" id="ProtNLM"/>
    </source>
</evidence>
<gene>
    <name evidence="3" type="ORF">DHEL01_v201982</name>
</gene>
<keyword evidence="2" id="KW-0472">Membrane</keyword>
<reference evidence="3" key="1">
    <citation type="submission" date="2017-09" db="EMBL/GenBank/DDBJ databases">
        <title>Polyketide synthases of a Diaporthe helianthi virulent isolate.</title>
        <authorList>
            <person name="Baroncelli R."/>
        </authorList>
    </citation>
    <scope>NUCLEOTIDE SEQUENCE [LARGE SCALE GENOMIC DNA]</scope>
    <source>
        <strain evidence="3">7/96</strain>
    </source>
</reference>
<dbReference type="PANTHER" id="PTHR28003">
    <property type="entry name" value="NUCLEOPORIN POM34"/>
    <property type="match status" value="1"/>
</dbReference>